<evidence type="ECO:0000256" key="2">
    <source>
        <dbReference type="ARBA" id="ARBA00022763"/>
    </source>
</evidence>
<keyword evidence="5 6" id="KW-0234">DNA repair</keyword>
<dbReference type="SUPFAM" id="SSF50249">
    <property type="entry name" value="Nucleic acid-binding proteins"/>
    <property type="match status" value="1"/>
</dbReference>
<evidence type="ECO:0000256" key="4">
    <source>
        <dbReference type="ARBA" id="ARBA00023172"/>
    </source>
</evidence>
<dbReference type="Pfam" id="PF01330">
    <property type="entry name" value="RuvA_N"/>
    <property type="match status" value="1"/>
</dbReference>
<proteinExistence type="inferred from homology"/>
<feature type="domain" description="Holliday junction DNA helicase RuvA C-terminal" evidence="8">
    <location>
        <begin position="154"/>
        <end position="198"/>
    </location>
</feature>
<dbReference type="InterPro" id="IPR010994">
    <property type="entry name" value="RuvA_2-like"/>
</dbReference>
<evidence type="ECO:0000313" key="10">
    <source>
        <dbReference type="Proteomes" id="UP000199228"/>
    </source>
</evidence>
<evidence type="ECO:0000256" key="6">
    <source>
        <dbReference type="HAMAP-Rule" id="MF_00031"/>
    </source>
</evidence>
<dbReference type="Pfam" id="PF14520">
    <property type="entry name" value="HHH_5"/>
    <property type="match status" value="1"/>
</dbReference>
<keyword evidence="9" id="KW-0067">ATP-binding</keyword>
<dbReference type="GO" id="GO:0006310">
    <property type="term" value="P:DNA recombination"/>
    <property type="evidence" value="ECO:0007669"/>
    <property type="project" value="UniProtKB-UniRule"/>
</dbReference>
<comment type="caution">
    <text evidence="6">Lacks conserved residue(s) required for the propagation of feature annotation.</text>
</comment>
<comment type="domain">
    <text evidence="6">Has three domains with a flexible linker between the domains II and III and assumes an 'L' shape. Domain III is highly mobile and contacts RuvB.</text>
</comment>
<feature type="domain" description="DNA helicase Holliday junction RuvA type" evidence="7">
    <location>
        <begin position="1"/>
        <end position="62"/>
    </location>
</feature>
<keyword evidence="4 6" id="KW-0233">DNA recombination</keyword>
<dbReference type="InterPro" id="IPR036267">
    <property type="entry name" value="RuvA_C_sf"/>
</dbReference>
<keyword evidence="3 6" id="KW-0238">DNA-binding</keyword>
<evidence type="ECO:0000259" key="7">
    <source>
        <dbReference type="Pfam" id="PF01330"/>
    </source>
</evidence>
<dbReference type="InterPro" id="IPR013849">
    <property type="entry name" value="DNA_helicase_Holl-junc_RuvA_I"/>
</dbReference>
<dbReference type="Gene3D" id="1.10.150.20">
    <property type="entry name" value="5' to 3' exonuclease, C-terminal subdomain"/>
    <property type="match status" value="1"/>
</dbReference>
<dbReference type="InterPro" id="IPR000085">
    <property type="entry name" value="RuvA"/>
</dbReference>
<comment type="similarity">
    <text evidence="6">Belongs to the RuvA family.</text>
</comment>
<reference evidence="9 10" key="1">
    <citation type="submission" date="2016-10" db="EMBL/GenBank/DDBJ databases">
        <authorList>
            <person name="de Groot N.N."/>
        </authorList>
    </citation>
    <scope>NUCLEOTIDE SEQUENCE [LARGE SCALE GENOMIC DNA]</scope>
    <source>
        <strain evidence="9 10">DSM 3217</strain>
    </source>
</reference>
<dbReference type="RefSeq" id="WP_090172325.1">
    <property type="nucleotide sequence ID" value="NZ_FMXR01000006.1"/>
</dbReference>
<dbReference type="GO" id="GO:0009379">
    <property type="term" value="C:Holliday junction helicase complex"/>
    <property type="evidence" value="ECO:0007669"/>
    <property type="project" value="InterPro"/>
</dbReference>
<dbReference type="GO" id="GO:0006281">
    <property type="term" value="P:DNA repair"/>
    <property type="evidence" value="ECO:0007669"/>
    <property type="project" value="UniProtKB-UniRule"/>
</dbReference>
<comment type="function">
    <text evidence="6">The RuvA-RuvB-RuvC complex processes Holliday junction (HJ) DNA during genetic recombination and DNA repair, while the RuvA-RuvB complex plays an important role in the rescue of blocked DNA replication forks via replication fork reversal (RFR). RuvA specifically binds to HJ cruciform DNA, conferring on it an open structure. The RuvB hexamer acts as an ATP-dependent pump, pulling dsDNA into and through the RuvAB complex. HJ branch migration allows RuvC to scan DNA until it finds its consensus sequence, where it cleaves and resolves the cruciform DNA.</text>
</comment>
<evidence type="ECO:0000256" key="3">
    <source>
        <dbReference type="ARBA" id="ARBA00023125"/>
    </source>
</evidence>
<comment type="subcellular location">
    <subcellularLocation>
        <location evidence="6">Cytoplasm</location>
    </subcellularLocation>
</comment>
<gene>
    <name evidence="6" type="primary">ruvA</name>
    <name evidence="9" type="ORF">SAMN02910417_00740</name>
</gene>
<accession>A0A1G6AMV7</accession>
<dbReference type="NCBIfam" id="TIGR00084">
    <property type="entry name" value="ruvA"/>
    <property type="match status" value="1"/>
</dbReference>
<name>A0A1G6AMV7_EUBOX</name>
<feature type="region of interest" description="Domain III" evidence="6">
    <location>
        <begin position="152"/>
        <end position="198"/>
    </location>
</feature>
<dbReference type="GO" id="GO:0005524">
    <property type="term" value="F:ATP binding"/>
    <property type="evidence" value="ECO:0007669"/>
    <property type="project" value="InterPro"/>
</dbReference>
<dbReference type="GO" id="GO:0005737">
    <property type="term" value="C:cytoplasm"/>
    <property type="evidence" value="ECO:0007669"/>
    <property type="project" value="UniProtKB-SubCell"/>
</dbReference>
<dbReference type="STRING" id="1732.SAMN02910417_00740"/>
<dbReference type="Pfam" id="PF07499">
    <property type="entry name" value="RuvA_C"/>
    <property type="match status" value="1"/>
</dbReference>
<dbReference type="GO" id="GO:0000400">
    <property type="term" value="F:four-way junction DNA binding"/>
    <property type="evidence" value="ECO:0007669"/>
    <property type="project" value="UniProtKB-UniRule"/>
</dbReference>
<keyword evidence="9" id="KW-0378">Hydrolase</keyword>
<sequence>MYSYFIGTIADIESDRIIIETNNIGYEIFLAEREIEELGVVGDEVKVFTYLYVREDALILYGFCSKESFKMFKLLISVNGIGPKAALAILSILTPYDLQFAILSEDAKTISKAQGVGTKSAQRAIMELKDKISLEEAFEEKSNAHSAQSENNSAKAQAIAALESLGFSKSQALKAINSLGDISGYDIEMIIKLALKEL</sequence>
<dbReference type="InterPro" id="IPR012340">
    <property type="entry name" value="NA-bd_OB-fold"/>
</dbReference>
<evidence type="ECO:0000256" key="1">
    <source>
        <dbReference type="ARBA" id="ARBA00022490"/>
    </source>
</evidence>
<dbReference type="CDD" id="cd14332">
    <property type="entry name" value="UBA_RuvA_C"/>
    <property type="match status" value="1"/>
</dbReference>
<protein>
    <recommendedName>
        <fullName evidence="6">Holliday junction branch migration complex subunit RuvA</fullName>
    </recommendedName>
</protein>
<dbReference type="SUPFAM" id="SSF47781">
    <property type="entry name" value="RuvA domain 2-like"/>
    <property type="match status" value="1"/>
</dbReference>
<keyword evidence="10" id="KW-1185">Reference proteome</keyword>
<dbReference type="InterPro" id="IPR011114">
    <property type="entry name" value="RuvA_C"/>
</dbReference>
<organism evidence="9 10">
    <name type="scientific">Eubacterium oxidoreducens</name>
    <dbReference type="NCBI Taxonomy" id="1732"/>
    <lineage>
        <taxon>Bacteria</taxon>
        <taxon>Bacillati</taxon>
        <taxon>Bacillota</taxon>
        <taxon>Clostridia</taxon>
        <taxon>Eubacteriales</taxon>
        <taxon>Eubacteriaceae</taxon>
        <taxon>Eubacterium</taxon>
    </lineage>
</organism>
<dbReference type="GO" id="GO:0009378">
    <property type="term" value="F:four-way junction helicase activity"/>
    <property type="evidence" value="ECO:0007669"/>
    <property type="project" value="InterPro"/>
</dbReference>
<dbReference type="AlphaFoldDB" id="A0A1G6AMV7"/>
<evidence type="ECO:0000259" key="8">
    <source>
        <dbReference type="Pfam" id="PF07499"/>
    </source>
</evidence>
<dbReference type="SUPFAM" id="SSF46929">
    <property type="entry name" value="DNA helicase RuvA subunit, C-terminal domain"/>
    <property type="match status" value="1"/>
</dbReference>
<dbReference type="Proteomes" id="UP000199228">
    <property type="component" value="Unassembled WGS sequence"/>
</dbReference>
<dbReference type="Gene3D" id="2.40.50.140">
    <property type="entry name" value="Nucleic acid-binding proteins"/>
    <property type="match status" value="1"/>
</dbReference>
<feature type="region of interest" description="Domain I" evidence="6">
    <location>
        <begin position="1"/>
        <end position="64"/>
    </location>
</feature>
<evidence type="ECO:0000313" key="9">
    <source>
        <dbReference type="EMBL" id="SDB09697.1"/>
    </source>
</evidence>
<dbReference type="Gene3D" id="1.10.8.10">
    <property type="entry name" value="DNA helicase RuvA subunit, C-terminal domain"/>
    <property type="match status" value="1"/>
</dbReference>
<comment type="subunit">
    <text evidence="6">Homotetramer. Forms an RuvA(8)-RuvB(12)-Holliday junction (HJ) complex. HJ DNA is sandwiched between 2 RuvA tetramers; dsDNA enters through RuvA and exits via RuvB. An RuvB hexamer assembles on each DNA strand where it exits the tetramer. Each RuvB hexamer is contacted by two RuvA subunits (via domain III) on 2 adjacent RuvB subunits; this complex drives branch migration. In the full resolvosome a probable DNA-RuvA(4)-RuvB(12)-RuvC(2) complex forms which resolves the HJ.</text>
</comment>
<keyword evidence="1 6" id="KW-0963">Cytoplasm</keyword>
<keyword evidence="9" id="KW-0347">Helicase</keyword>
<dbReference type="EMBL" id="FMXR01000006">
    <property type="protein sequence ID" value="SDB09697.1"/>
    <property type="molecule type" value="Genomic_DNA"/>
</dbReference>
<keyword evidence="2 6" id="KW-0227">DNA damage</keyword>
<dbReference type="GO" id="GO:0048476">
    <property type="term" value="C:Holliday junction resolvase complex"/>
    <property type="evidence" value="ECO:0007669"/>
    <property type="project" value="UniProtKB-UniRule"/>
</dbReference>
<dbReference type="HAMAP" id="MF_00031">
    <property type="entry name" value="DNA_HJ_migration_RuvA"/>
    <property type="match status" value="1"/>
</dbReference>
<keyword evidence="9" id="KW-0547">Nucleotide-binding</keyword>
<dbReference type="OrthoDB" id="5293449at2"/>
<evidence type="ECO:0000256" key="5">
    <source>
        <dbReference type="ARBA" id="ARBA00023204"/>
    </source>
</evidence>